<dbReference type="EMBL" id="CAJNOJ010000562">
    <property type="protein sequence ID" value="CAF1485165.1"/>
    <property type="molecule type" value="Genomic_DNA"/>
</dbReference>
<reference evidence="3" key="1">
    <citation type="submission" date="2021-02" db="EMBL/GenBank/DDBJ databases">
        <authorList>
            <person name="Nowell W R."/>
        </authorList>
    </citation>
    <scope>NUCLEOTIDE SEQUENCE</scope>
</reference>
<feature type="compositionally biased region" description="Basic and acidic residues" evidence="1">
    <location>
        <begin position="34"/>
        <end position="43"/>
    </location>
</feature>
<feature type="region of interest" description="Disordered" evidence="1">
    <location>
        <begin position="182"/>
        <end position="237"/>
    </location>
</feature>
<evidence type="ECO:0000313" key="3">
    <source>
        <dbReference type="EMBL" id="CAF1485165.1"/>
    </source>
</evidence>
<comment type="caution">
    <text evidence="3">The sequence shown here is derived from an EMBL/GenBank/DDBJ whole genome shotgun (WGS) entry which is preliminary data.</text>
</comment>
<dbReference type="EMBL" id="CAJNOR010001369">
    <property type="protein sequence ID" value="CAF1130452.1"/>
    <property type="molecule type" value="Genomic_DNA"/>
</dbReference>
<dbReference type="Proteomes" id="UP000663828">
    <property type="component" value="Unassembled WGS sequence"/>
</dbReference>
<feature type="compositionally biased region" description="Acidic residues" evidence="1">
    <location>
        <begin position="188"/>
        <end position="200"/>
    </location>
</feature>
<dbReference type="Proteomes" id="UP000663852">
    <property type="component" value="Unassembled WGS sequence"/>
</dbReference>
<protein>
    <submittedName>
        <fullName evidence="3">Uncharacterized protein</fullName>
    </submittedName>
</protein>
<sequence length="818" mass="97275">MSFKRQTEQNSQDNASEQVRPRTNNAAAAEEEEARLSREHESDEQYWHQLESLAFGQGFSDNEFEVKCQDYDETESDLQKQIEDLERYEQSEVDRLCEDYIEQLSQIKLINAKESEKEKAAEQQNNEDIFDTCQINPQTRRCEPISAQILYENATINLFTMINDYKAVELIVRSMDDYSYDNNNGDIILDDDDDDDEEEEEKNKMDEPNSDKDNDNDKDKKRYVRPQHNDSSPQMKQIHINKIKYFEPDPSRRAEHPTFVVNRCYISWLRSQLEMRHWHLLKIDSRNENYLSNNESHLSHSLFHHRFYLCRTKEVFDKVSQHLQDAYTYRLIDDLDDKVVHGKKTSTVRTLLHRIHRELKEKMDNLLQTNAIQYEHYEQMQMDLSKIHLDFLTFQPDVEQIDVPFRPQITHYSGPMFALSSYIAHLLQPIYDRAIQPITMTTGIDAIHALESYVRHGLLKTSTYFVTFRIDNVDILFSHDHTIQCLTKFLEEHVPDKHVALLSIDTILELVRFYLDHQYFIYQRKIYRQIKGTNSYDSLLNRLFIGINMFYHRRNLMAQANENNEIFGCNFDQAFLTWNHSPLKLFHLFQSMAAEQTPPMTIHFLIDRQVDYFEAQLMNFNGQLITKVNRTALDYPFSFIPKVHDSIERKLYLVENLLDRVIQCCSNVEDFQREYIELEFVFASCHLCLSTLLKHLSDRLPYPCLLKSSNVGNTLLSNSAYKELRQSIQETKNANTNKHKEEEEEEEKKKKKEEEEQEELLTTSRQPFYLYCPLDGERFNLFEENVQSLWKQWSKQIGSSQSFDIKLLHRRTYPRYTV</sequence>
<feature type="compositionally biased region" description="Polar residues" evidence="1">
    <location>
        <begin position="8"/>
        <end position="25"/>
    </location>
</feature>
<feature type="region of interest" description="Disordered" evidence="1">
    <location>
        <begin position="730"/>
        <end position="760"/>
    </location>
</feature>
<evidence type="ECO:0000313" key="5">
    <source>
        <dbReference type="Proteomes" id="UP000663852"/>
    </source>
</evidence>
<keyword evidence="4" id="KW-1185">Reference proteome</keyword>
<feature type="region of interest" description="Disordered" evidence="1">
    <location>
        <begin position="1"/>
        <end position="43"/>
    </location>
</feature>
<feature type="compositionally biased region" description="Basic and acidic residues" evidence="1">
    <location>
        <begin position="201"/>
        <end position="220"/>
    </location>
</feature>
<dbReference type="AlphaFoldDB" id="A0A815S9E6"/>
<evidence type="ECO:0000313" key="4">
    <source>
        <dbReference type="Proteomes" id="UP000663828"/>
    </source>
</evidence>
<organism evidence="3 5">
    <name type="scientific">Adineta ricciae</name>
    <name type="common">Rotifer</name>
    <dbReference type="NCBI Taxonomy" id="249248"/>
    <lineage>
        <taxon>Eukaryota</taxon>
        <taxon>Metazoa</taxon>
        <taxon>Spiralia</taxon>
        <taxon>Gnathifera</taxon>
        <taxon>Rotifera</taxon>
        <taxon>Eurotatoria</taxon>
        <taxon>Bdelloidea</taxon>
        <taxon>Adinetida</taxon>
        <taxon>Adinetidae</taxon>
        <taxon>Adineta</taxon>
    </lineage>
</organism>
<accession>A0A815S9E6</accession>
<gene>
    <name evidence="3" type="ORF">EDS130_LOCUS41680</name>
    <name evidence="2" type="ORF">XAT740_LOCUS19873</name>
</gene>
<evidence type="ECO:0000256" key="1">
    <source>
        <dbReference type="SAM" id="MobiDB-lite"/>
    </source>
</evidence>
<evidence type="ECO:0000313" key="2">
    <source>
        <dbReference type="EMBL" id="CAF1130452.1"/>
    </source>
</evidence>
<name>A0A815S9E6_ADIRI</name>
<proteinExistence type="predicted"/>